<dbReference type="SUPFAM" id="SSF51230">
    <property type="entry name" value="Single hybrid motif"/>
    <property type="match status" value="1"/>
</dbReference>
<dbReference type="SUPFAM" id="SSF52777">
    <property type="entry name" value="CoA-dependent acyltransferases"/>
    <property type="match status" value="1"/>
</dbReference>
<dbReference type="SUPFAM" id="SSF47005">
    <property type="entry name" value="Peripheral subunit-binding domain of 2-oxo acid dehydrogenase complex"/>
    <property type="match status" value="1"/>
</dbReference>
<name>A0A1I2MK00_9BACL</name>
<keyword evidence="4" id="KW-0012">Acyltransferase</keyword>
<evidence type="ECO:0000256" key="3">
    <source>
        <dbReference type="ARBA" id="ARBA00022823"/>
    </source>
</evidence>
<dbReference type="AlphaFoldDB" id="A0A1I2MK00"/>
<evidence type="ECO:0000256" key="2">
    <source>
        <dbReference type="ARBA" id="ARBA00007317"/>
    </source>
</evidence>
<dbReference type="Gene3D" id="4.10.320.10">
    <property type="entry name" value="E3-binding domain"/>
    <property type="match status" value="1"/>
</dbReference>
<comment type="cofactor">
    <cofactor evidence="1 4">
        <name>(R)-lipoate</name>
        <dbReference type="ChEBI" id="CHEBI:83088"/>
    </cofactor>
</comment>
<feature type="domain" description="Lipoyl-binding" evidence="5">
    <location>
        <begin position="2"/>
        <end position="77"/>
    </location>
</feature>
<protein>
    <recommendedName>
        <fullName evidence="4">Dihydrolipoamide acetyltransferase component of pyruvate dehydrogenase complex</fullName>
        <ecNumber evidence="4">2.3.1.-</ecNumber>
    </recommendedName>
</protein>
<keyword evidence="7" id="KW-0670">Pyruvate</keyword>
<dbReference type="InterPro" id="IPR045257">
    <property type="entry name" value="E2/Pdx1"/>
</dbReference>
<keyword evidence="8" id="KW-1185">Reference proteome</keyword>
<dbReference type="InterPro" id="IPR004167">
    <property type="entry name" value="PSBD"/>
</dbReference>
<evidence type="ECO:0000313" key="7">
    <source>
        <dbReference type="EMBL" id="SFF91803.1"/>
    </source>
</evidence>
<dbReference type="EMBL" id="FOOK01000008">
    <property type="protein sequence ID" value="SFF91803.1"/>
    <property type="molecule type" value="Genomic_DNA"/>
</dbReference>
<gene>
    <name evidence="7" type="ORF">SAMN04488025_108122</name>
</gene>
<dbReference type="Proteomes" id="UP000198661">
    <property type="component" value="Unassembled WGS sequence"/>
</dbReference>
<sequence>MASELIMPKLGMGMKEGTVVEWKKNVGDSVKKGDVVVIISSEKIEMEVEAPQDGILLDIVVPNGEVVSVGTVIGYIGMPGEKVGDGEKNKTPLANKGQVAAVAESAQSVATPESPVKKRKVKITPIARKMAEAAGLDIEKLVGTGPQGRITKEDVEKAIANQALLSSMSSQEQPISREKESARVDIAQKIAEDNASVERKVVSGMRKVIATRMHESLQQSAQLSMTMTVDVTDLLLLKKQIAEDVLSRYELKLTVTDFIARAVVLALLQHKQMNSAWIGDSIHTYSHVHLGIAVALDKGLVVPVIRHAERRTLIELAKEITSYFKNMICQCKMEV</sequence>
<dbReference type="InterPro" id="IPR011053">
    <property type="entry name" value="Single_hybrid_motif"/>
</dbReference>
<feature type="domain" description="Peripheral subunit-binding (PSBD)" evidence="6">
    <location>
        <begin position="122"/>
        <end position="159"/>
    </location>
</feature>
<comment type="similarity">
    <text evidence="2 4">Belongs to the 2-oxoacid dehydrogenase family.</text>
</comment>
<evidence type="ECO:0000313" key="8">
    <source>
        <dbReference type="Proteomes" id="UP000198661"/>
    </source>
</evidence>
<dbReference type="EC" id="2.3.1.-" evidence="4"/>
<dbReference type="STRING" id="201973.SAMN04488025_108122"/>
<dbReference type="PANTHER" id="PTHR23151:SF90">
    <property type="entry name" value="DIHYDROLIPOYLLYSINE-RESIDUE ACETYLTRANSFERASE COMPONENT OF PYRUVATE DEHYDROGENASE COMPLEX, MITOCHONDRIAL-RELATED"/>
    <property type="match status" value="1"/>
</dbReference>
<dbReference type="Gene3D" id="3.30.559.10">
    <property type="entry name" value="Chloramphenicol acetyltransferase-like domain"/>
    <property type="match status" value="1"/>
</dbReference>
<evidence type="ECO:0000259" key="5">
    <source>
        <dbReference type="PROSITE" id="PS50968"/>
    </source>
</evidence>
<dbReference type="GO" id="GO:0016746">
    <property type="term" value="F:acyltransferase activity"/>
    <property type="evidence" value="ECO:0007669"/>
    <property type="project" value="UniProtKB-KW"/>
</dbReference>
<dbReference type="InterPro" id="IPR023213">
    <property type="entry name" value="CAT-like_dom_sf"/>
</dbReference>
<dbReference type="PROSITE" id="PS51826">
    <property type="entry name" value="PSBD"/>
    <property type="match status" value="1"/>
</dbReference>
<accession>A0A1I2MK00</accession>
<keyword evidence="3 4" id="KW-0450">Lipoyl</keyword>
<dbReference type="Pfam" id="PF00364">
    <property type="entry name" value="Biotin_lipoyl"/>
    <property type="match status" value="1"/>
</dbReference>
<dbReference type="Gene3D" id="2.40.50.100">
    <property type="match status" value="1"/>
</dbReference>
<evidence type="ECO:0000259" key="6">
    <source>
        <dbReference type="PROSITE" id="PS51826"/>
    </source>
</evidence>
<reference evidence="7 8" key="1">
    <citation type="submission" date="2016-10" db="EMBL/GenBank/DDBJ databases">
        <authorList>
            <person name="de Groot N.N."/>
        </authorList>
    </citation>
    <scope>NUCLEOTIDE SEQUENCE [LARGE SCALE GENOMIC DNA]</scope>
    <source>
        <strain evidence="7 8">DSM 44945</strain>
    </source>
</reference>
<dbReference type="Pfam" id="PF00198">
    <property type="entry name" value="2-oxoacid_dh"/>
    <property type="match status" value="1"/>
</dbReference>
<proteinExistence type="inferred from homology"/>
<evidence type="ECO:0000256" key="1">
    <source>
        <dbReference type="ARBA" id="ARBA00001938"/>
    </source>
</evidence>
<evidence type="ECO:0000256" key="4">
    <source>
        <dbReference type="RuleBase" id="RU003423"/>
    </source>
</evidence>
<keyword evidence="4 7" id="KW-0808">Transferase</keyword>
<dbReference type="RefSeq" id="WP_092037167.1">
    <property type="nucleotide sequence ID" value="NZ_FOOK01000008.1"/>
</dbReference>
<dbReference type="PANTHER" id="PTHR23151">
    <property type="entry name" value="DIHYDROLIPOAMIDE ACETYL/SUCCINYL-TRANSFERASE-RELATED"/>
    <property type="match status" value="1"/>
</dbReference>
<dbReference type="PROSITE" id="PS50968">
    <property type="entry name" value="BIOTINYL_LIPOYL"/>
    <property type="match status" value="1"/>
</dbReference>
<dbReference type="Pfam" id="PF02817">
    <property type="entry name" value="E3_binding"/>
    <property type="match status" value="1"/>
</dbReference>
<dbReference type="GO" id="GO:0006086">
    <property type="term" value="P:pyruvate decarboxylation to acetyl-CoA"/>
    <property type="evidence" value="ECO:0007669"/>
    <property type="project" value="InterPro"/>
</dbReference>
<organism evidence="7 8">
    <name type="scientific">Planifilum fulgidum</name>
    <dbReference type="NCBI Taxonomy" id="201973"/>
    <lineage>
        <taxon>Bacteria</taxon>
        <taxon>Bacillati</taxon>
        <taxon>Bacillota</taxon>
        <taxon>Bacilli</taxon>
        <taxon>Bacillales</taxon>
        <taxon>Thermoactinomycetaceae</taxon>
        <taxon>Planifilum</taxon>
    </lineage>
</organism>
<dbReference type="InterPro" id="IPR036625">
    <property type="entry name" value="E3-bd_dom_sf"/>
</dbReference>
<dbReference type="InterPro" id="IPR000089">
    <property type="entry name" value="Biotin_lipoyl"/>
</dbReference>
<dbReference type="OrthoDB" id="9805770at2"/>
<dbReference type="GO" id="GO:0045254">
    <property type="term" value="C:pyruvate dehydrogenase complex"/>
    <property type="evidence" value="ECO:0007669"/>
    <property type="project" value="InterPro"/>
</dbReference>
<dbReference type="CDD" id="cd06849">
    <property type="entry name" value="lipoyl_domain"/>
    <property type="match status" value="1"/>
</dbReference>
<dbReference type="InterPro" id="IPR001078">
    <property type="entry name" value="2-oxoacid_DH_actylTfrase"/>
</dbReference>